<dbReference type="SUPFAM" id="SSF53474">
    <property type="entry name" value="alpha/beta-Hydrolases"/>
    <property type="match status" value="1"/>
</dbReference>
<gene>
    <name evidence="2" type="ORF">J2W31_000293</name>
</gene>
<organism evidence="2 3">
    <name type="scientific">Variovorax boronicumulans</name>
    <dbReference type="NCBI Taxonomy" id="436515"/>
    <lineage>
        <taxon>Bacteria</taxon>
        <taxon>Pseudomonadati</taxon>
        <taxon>Pseudomonadota</taxon>
        <taxon>Betaproteobacteria</taxon>
        <taxon>Burkholderiales</taxon>
        <taxon>Comamonadaceae</taxon>
        <taxon>Variovorax</taxon>
    </lineage>
</organism>
<dbReference type="EMBL" id="JAUSRD010000001">
    <property type="protein sequence ID" value="MDP9891197.1"/>
    <property type="molecule type" value="Genomic_DNA"/>
</dbReference>
<dbReference type="InterPro" id="IPR022742">
    <property type="entry name" value="Hydrolase_4"/>
</dbReference>
<dbReference type="GO" id="GO:0016787">
    <property type="term" value="F:hydrolase activity"/>
    <property type="evidence" value="ECO:0007669"/>
    <property type="project" value="UniProtKB-KW"/>
</dbReference>
<protein>
    <submittedName>
        <fullName evidence="2">Alpha/beta superfamily hydrolase</fullName>
    </submittedName>
</protein>
<feature type="domain" description="Serine aminopeptidase S33" evidence="1">
    <location>
        <begin position="66"/>
        <end position="167"/>
    </location>
</feature>
<dbReference type="RefSeq" id="WP_306878131.1">
    <property type="nucleotide sequence ID" value="NZ_JAUSRD010000001.1"/>
</dbReference>
<evidence type="ECO:0000259" key="1">
    <source>
        <dbReference type="Pfam" id="PF12146"/>
    </source>
</evidence>
<dbReference type="Gene3D" id="3.40.50.1820">
    <property type="entry name" value="alpha/beta hydrolase"/>
    <property type="match status" value="1"/>
</dbReference>
<evidence type="ECO:0000313" key="2">
    <source>
        <dbReference type="EMBL" id="MDP9891197.1"/>
    </source>
</evidence>
<dbReference type="Proteomes" id="UP001242045">
    <property type="component" value="Unassembled WGS sequence"/>
</dbReference>
<keyword evidence="2" id="KW-0378">Hydrolase</keyword>
<accession>A0AAW8CQG3</accession>
<dbReference type="AlphaFoldDB" id="A0AAW8CQG3"/>
<dbReference type="InterPro" id="IPR029058">
    <property type="entry name" value="AB_hydrolase_fold"/>
</dbReference>
<comment type="caution">
    <text evidence="2">The sequence shown here is derived from an EMBL/GenBank/DDBJ whole genome shotgun (WGS) entry which is preliminary data.</text>
</comment>
<sequence length="290" mass="31724">MAQHASASHAASASGPGCAPAQPLMFGPASRQLFGLFHPADEARAEDSAVLVCPPFGQEGLRTHRFFKVLAERFARAGIATLRFDFHGTGDSPGDESQGELDGWRRDLCAAHEELRRRAPGKRIVWVGARLGATLAVLAARNGRCDPVRLVLWEPVIDGRRYARFLREQHVAAIDASFCIPDLSWRRSLGRDPAALPEEALGALLSPALREQLGALTPEALPLTALHDTLVLTPPDDAHTPQWAAEQQSRHMPVRLAYFQHRLDWTADPYPNSAMVPADALNRLQGALHE</sequence>
<evidence type="ECO:0000313" key="3">
    <source>
        <dbReference type="Proteomes" id="UP001242045"/>
    </source>
</evidence>
<name>A0AAW8CQG3_9BURK</name>
<dbReference type="Pfam" id="PF12146">
    <property type="entry name" value="Hydrolase_4"/>
    <property type="match status" value="1"/>
</dbReference>
<proteinExistence type="predicted"/>
<reference evidence="2" key="1">
    <citation type="submission" date="2023-07" db="EMBL/GenBank/DDBJ databases">
        <title>Sorghum-associated microbial communities from plants grown in Nebraska, USA.</title>
        <authorList>
            <person name="Schachtman D."/>
        </authorList>
    </citation>
    <scope>NUCLEOTIDE SEQUENCE</scope>
    <source>
        <strain evidence="2">DS3754</strain>
    </source>
</reference>